<dbReference type="InterPro" id="IPR051127">
    <property type="entry name" value="Fungal_SecMet_Regulators"/>
</dbReference>
<keyword evidence="1" id="KW-0479">Metal-binding</keyword>
<feature type="domain" description="Zn(2)-C6 fungal-type" evidence="5">
    <location>
        <begin position="10"/>
        <end position="61"/>
    </location>
</feature>
<evidence type="ECO:0000256" key="4">
    <source>
        <dbReference type="ARBA" id="ARBA00023242"/>
    </source>
</evidence>
<dbReference type="Pfam" id="PF04082">
    <property type="entry name" value="Fungal_trans"/>
    <property type="match status" value="1"/>
</dbReference>
<dbReference type="Gene3D" id="4.10.240.10">
    <property type="entry name" value="Zn(2)-C6 fungal-type DNA-binding domain"/>
    <property type="match status" value="1"/>
</dbReference>
<sequence length="473" mass="53400">MPRASNRPRQRASHACDFCHARGLRCRRPTNESGTNVTGCLTCVDYGVKCTQDRPTGKRGRKPKSLIIEVLSDISSPQPVDNFSLQTVRRLTRIYRDTMYQCYFPFLPEKDLSTRWEDSMPSPEEPSYIVLMALCAVSAHTAELGAVFDDSLLEGSPLPDSRIYFEEAVSRLSPSFPQDFDYLRVFGLLTVYALQCGDNSNLHHYLGRFHALVAEYGFHDESRWPSNISLAEVDDRRRLFWCAYRLEIHSACVFGHIVRMPEAQVSVSYPRTTPLMNAETQTWTVGWDYITDLFRLLEYAMFGLRACKTRKAILAIFCDRPSPTMLLDSLARLKTSKSRTLNDLKHPERGFNSKRCNYMAVQISCTETLVTIMALLYCQATAREVMEVAESFLQELTAAPLIMFKVAGSQIVHQLLGVGHMLSNASQYDNGQYRSEANRLIIFLADLVKNLKDVIPAAAAAGDRLLVLAQATS</sequence>
<keyword evidence="3" id="KW-0804">Transcription</keyword>
<evidence type="ECO:0000313" key="7">
    <source>
        <dbReference type="Proteomes" id="UP000809789"/>
    </source>
</evidence>
<dbReference type="InterPro" id="IPR036864">
    <property type="entry name" value="Zn2-C6_fun-type_DNA-bd_sf"/>
</dbReference>
<dbReference type="CDD" id="cd12148">
    <property type="entry name" value="fungal_TF_MHR"/>
    <property type="match status" value="1"/>
</dbReference>
<dbReference type="EMBL" id="JAESVG020000009">
    <property type="protein sequence ID" value="KAG8624491.1"/>
    <property type="molecule type" value="Genomic_DNA"/>
</dbReference>
<dbReference type="SMART" id="SM00066">
    <property type="entry name" value="GAL4"/>
    <property type="match status" value="1"/>
</dbReference>
<dbReference type="GO" id="GO:0008270">
    <property type="term" value="F:zinc ion binding"/>
    <property type="evidence" value="ECO:0007669"/>
    <property type="project" value="InterPro"/>
</dbReference>
<dbReference type="InterPro" id="IPR001138">
    <property type="entry name" value="Zn2Cys6_DnaBD"/>
</dbReference>
<dbReference type="CDD" id="cd00067">
    <property type="entry name" value="GAL4"/>
    <property type="match status" value="1"/>
</dbReference>
<name>A0A8K0KUY0_9PEZI</name>
<dbReference type="Proteomes" id="UP000809789">
    <property type="component" value="Unassembled WGS sequence"/>
</dbReference>
<dbReference type="SUPFAM" id="SSF57701">
    <property type="entry name" value="Zn2/Cys6 DNA-binding domain"/>
    <property type="match status" value="1"/>
</dbReference>
<reference evidence="6" key="1">
    <citation type="submission" date="2021-07" db="EMBL/GenBank/DDBJ databases">
        <title>Elsinoe batatas strain:CRI-CJ2 Genome sequencing and assembly.</title>
        <authorList>
            <person name="Huang L."/>
        </authorList>
    </citation>
    <scope>NUCLEOTIDE SEQUENCE</scope>
    <source>
        <strain evidence="6">CRI-CJ2</strain>
    </source>
</reference>
<dbReference type="OrthoDB" id="2123952at2759"/>
<evidence type="ECO:0000259" key="5">
    <source>
        <dbReference type="SMART" id="SM00066"/>
    </source>
</evidence>
<evidence type="ECO:0000256" key="3">
    <source>
        <dbReference type="ARBA" id="ARBA00023163"/>
    </source>
</evidence>
<dbReference type="PANTHER" id="PTHR47424">
    <property type="entry name" value="REGULATORY PROTEIN GAL4"/>
    <property type="match status" value="1"/>
</dbReference>
<keyword evidence="2" id="KW-0805">Transcription regulation</keyword>
<evidence type="ECO:0000313" key="6">
    <source>
        <dbReference type="EMBL" id="KAG8624491.1"/>
    </source>
</evidence>
<dbReference type="PANTHER" id="PTHR47424:SF6">
    <property type="entry name" value="PROLINE UTILIZATION TRANS-ACTIVATOR"/>
    <property type="match status" value="1"/>
</dbReference>
<dbReference type="AlphaFoldDB" id="A0A8K0KUY0"/>
<comment type="caution">
    <text evidence="6">The sequence shown here is derived from an EMBL/GenBank/DDBJ whole genome shotgun (WGS) entry which is preliminary data.</text>
</comment>
<keyword evidence="7" id="KW-1185">Reference proteome</keyword>
<evidence type="ECO:0000256" key="2">
    <source>
        <dbReference type="ARBA" id="ARBA00023015"/>
    </source>
</evidence>
<keyword evidence="4" id="KW-0539">Nucleus</keyword>
<dbReference type="GO" id="GO:0003677">
    <property type="term" value="F:DNA binding"/>
    <property type="evidence" value="ECO:0007669"/>
    <property type="project" value="InterPro"/>
</dbReference>
<organism evidence="6 7">
    <name type="scientific">Elsinoe batatas</name>
    <dbReference type="NCBI Taxonomy" id="2601811"/>
    <lineage>
        <taxon>Eukaryota</taxon>
        <taxon>Fungi</taxon>
        <taxon>Dikarya</taxon>
        <taxon>Ascomycota</taxon>
        <taxon>Pezizomycotina</taxon>
        <taxon>Dothideomycetes</taxon>
        <taxon>Dothideomycetidae</taxon>
        <taxon>Myriangiales</taxon>
        <taxon>Elsinoaceae</taxon>
        <taxon>Elsinoe</taxon>
    </lineage>
</organism>
<dbReference type="InterPro" id="IPR007219">
    <property type="entry name" value="XnlR_reg_dom"/>
</dbReference>
<dbReference type="GO" id="GO:0000981">
    <property type="term" value="F:DNA-binding transcription factor activity, RNA polymerase II-specific"/>
    <property type="evidence" value="ECO:0007669"/>
    <property type="project" value="InterPro"/>
</dbReference>
<protein>
    <recommendedName>
        <fullName evidence="5">Zn(2)-C6 fungal-type domain-containing protein</fullName>
    </recommendedName>
</protein>
<accession>A0A8K0KUY0</accession>
<proteinExistence type="predicted"/>
<evidence type="ECO:0000256" key="1">
    <source>
        <dbReference type="ARBA" id="ARBA00022723"/>
    </source>
</evidence>
<dbReference type="GO" id="GO:0006351">
    <property type="term" value="P:DNA-templated transcription"/>
    <property type="evidence" value="ECO:0007669"/>
    <property type="project" value="InterPro"/>
</dbReference>
<gene>
    <name evidence="6" type="ORF">KVT40_007558</name>
</gene>